<accession>A0A6I2F783</accession>
<name>A0A6I2F783_9MICO</name>
<dbReference type="AlphaFoldDB" id="A0A6I2F783"/>
<evidence type="ECO:0000313" key="1">
    <source>
        <dbReference type="EMBL" id="MRG58286.1"/>
    </source>
</evidence>
<evidence type="ECO:0000313" key="2">
    <source>
        <dbReference type="Proteomes" id="UP000431080"/>
    </source>
</evidence>
<comment type="caution">
    <text evidence="1">The sequence shown here is derived from an EMBL/GenBank/DDBJ whole genome shotgun (WGS) entry which is preliminary data.</text>
</comment>
<organism evidence="1 2">
    <name type="scientific">Agromyces agglutinans</name>
    <dbReference type="NCBI Taxonomy" id="2662258"/>
    <lineage>
        <taxon>Bacteria</taxon>
        <taxon>Bacillati</taxon>
        <taxon>Actinomycetota</taxon>
        <taxon>Actinomycetes</taxon>
        <taxon>Micrococcales</taxon>
        <taxon>Microbacteriaceae</taxon>
        <taxon>Agromyces</taxon>
    </lineage>
</organism>
<sequence>MTGDDDLEALGRRLREGLGDFAPEEVRSMFFEGAVGWLREGLPAGALATVAAVLRVGDLAGMDRGEVELIVTGALLEAVEVDQAGSAS</sequence>
<dbReference type="EMBL" id="WJIF01000001">
    <property type="protein sequence ID" value="MRG58286.1"/>
    <property type="molecule type" value="Genomic_DNA"/>
</dbReference>
<gene>
    <name evidence="1" type="ORF">GE115_00120</name>
</gene>
<proteinExistence type="predicted"/>
<reference evidence="1 2" key="1">
    <citation type="submission" date="2019-10" db="EMBL/GenBank/DDBJ databases">
        <authorList>
            <person name="Nie G."/>
            <person name="Ming H."/>
            <person name="Yi B."/>
        </authorList>
    </citation>
    <scope>NUCLEOTIDE SEQUENCE [LARGE SCALE GENOMIC DNA]</scope>
    <source>
        <strain evidence="1 2">CFH 90414</strain>
    </source>
</reference>
<keyword evidence="2" id="KW-1185">Reference proteome</keyword>
<protein>
    <submittedName>
        <fullName evidence="1">Uncharacterized protein</fullName>
    </submittedName>
</protein>
<dbReference type="RefSeq" id="WP_153682827.1">
    <property type="nucleotide sequence ID" value="NZ_WJIF01000001.1"/>
</dbReference>
<dbReference type="Proteomes" id="UP000431080">
    <property type="component" value="Unassembled WGS sequence"/>
</dbReference>